<dbReference type="FunFam" id="3.10.250.10:FF:000016">
    <property type="entry name" value="Scavenger receptor cysteine-rich protein type 12"/>
    <property type="match status" value="1"/>
</dbReference>
<evidence type="ECO:0000259" key="12">
    <source>
        <dbReference type="PROSITE" id="PS50287"/>
    </source>
</evidence>
<feature type="domain" description="SRCR" evidence="12">
    <location>
        <begin position="300"/>
        <end position="400"/>
    </location>
</feature>
<dbReference type="SUPFAM" id="SSF56487">
    <property type="entry name" value="SRCR-like"/>
    <property type="match status" value="2"/>
</dbReference>
<dbReference type="PANTHER" id="PTHR19331:SF465">
    <property type="entry name" value="EGG PEPTIDE SPERACT RECEPTOR"/>
    <property type="match status" value="1"/>
</dbReference>
<dbReference type="AlphaFoldDB" id="A0A8B7Y0W9"/>
<dbReference type="GO" id="GO:0016020">
    <property type="term" value="C:membrane"/>
    <property type="evidence" value="ECO:0007669"/>
    <property type="project" value="UniProtKB-SubCell"/>
</dbReference>
<feature type="disulfide bond" evidence="9">
    <location>
        <begin position="369"/>
        <end position="379"/>
    </location>
</feature>
<reference evidence="14" key="1">
    <citation type="submission" date="2025-08" db="UniProtKB">
        <authorList>
            <consortium name="RefSeq"/>
        </authorList>
    </citation>
    <scope>IDENTIFICATION</scope>
</reference>
<protein>
    <submittedName>
        <fullName evidence="14">Neurotrypsin-like</fullName>
    </submittedName>
</protein>
<keyword evidence="7 9" id="KW-1015">Disulfide bond</keyword>
<evidence type="ECO:0000256" key="7">
    <source>
        <dbReference type="ARBA" id="ARBA00023157"/>
    </source>
</evidence>
<proteinExistence type="predicted"/>
<dbReference type="InterPro" id="IPR036772">
    <property type="entry name" value="SRCR-like_dom_sf"/>
</dbReference>
<dbReference type="CDD" id="cd00057">
    <property type="entry name" value="FA58C"/>
    <property type="match status" value="1"/>
</dbReference>
<keyword evidence="3 10" id="KW-0732">Signal</keyword>
<evidence type="ECO:0000256" key="3">
    <source>
        <dbReference type="ARBA" id="ARBA00022729"/>
    </source>
</evidence>
<evidence type="ECO:0000256" key="2">
    <source>
        <dbReference type="ARBA" id="ARBA00022692"/>
    </source>
</evidence>
<dbReference type="PRINTS" id="PR00258">
    <property type="entry name" value="SPERACTRCPTR"/>
</dbReference>
<evidence type="ECO:0000256" key="4">
    <source>
        <dbReference type="ARBA" id="ARBA00022737"/>
    </source>
</evidence>
<keyword evidence="13" id="KW-1185">Reference proteome</keyword>
<evidence type="ECO:0000256" key="5">
    <source>
        <dbReference type="ARBA" id="ARBA00022989"/>
    </source>
</evidence>
<keyword evidence="6" id="KW-0472">Membrane</keyword>
<dbReference type="Gene3D" id="2.60.120.260">
    <property type="entry name" value="Galactose-binding domain-like"/>
    <property type="match status" value="1"/>
</dbReference>
<evidence type="ECO:0000313" key="13">
    <source>
        <dbReference type="Proteomes" id="UP000694845"/>
    </source>
</evidence>
<dbReference type="GeneID" id="110977207"/>
<feature type="domain" description="F5/8 type C" evidence="11">
    <location>
        <begin position="39"/>
        <end position="186"/>
    </location>
</feature>
<dbReference type="PROSITE" id="PS50022">
    <property type="entry name" value="FA58C_3"/>
    <property type="match status" value="1"/>
</dbReference>
<dbReference type="PROSITE" id="PS01286">
    <property type="entry name" value="FA58C_2"/>
    <property type="match status" value="1"/>
</dbReference>
<evidence type="ECO:0000256" key="6">
    <source>
        <dbReference type="ARBA" id="ARBA00023136"/>
    </source>
</evidence>
<gene>
    <name evidence="14" type="primary">LOC110977207</name>
</gene>
<name>A0A8B7Y0W9_ACAPL</name>
<comment type="caution">
    <text evidence="9">Lacks conserved residue(s) required for the propagation of feature annotation.</text>
</comment>
<dbReference type="PROSITE" id="PS50287">
    <property type="entry name" value="SRCR_2"/>
    <property type="match status" value="2"/>
</dbReference>
<dbReference type="FunFam" id="3.10.250.10:FF:000011">
    <property type="entry name" value="Scavenger receptor class A member 5"/>
    <property type="match status" value="1"/>
</dbReference>
<evidence type="ECO:0000313" key="14">
    <source>
        <dbReference type="RefSeq" id="XP_022086813.1"/>
    </source>
</evidence>
<dbReference type="PROSITE" id="PS00420">
    <property type="entry name" value="SRCR_1"/>
    <property type="match status" value="1"/>
</dbReference>
<evidence type="ECO:0000256" key="9">
    <source>
        <dbReference type="PROSITE-ProRule" id="PRU00196"/>
    </source>
</evidence>
<feature type="domain" description="SRCR" evidence="12">
    <location>
        <begin position="193"/>
        <end position="294"/>
    </location>
</feature>
<feature type="signal peptide" evidence="10">
    <location>
        <begin position="1"/>
        <end position="22"/>
    </location>
</feature>
<dbReference type="SMART" id="SM00202">
    <property type="entry name" value="SR"/>
    <property type="match status" value="2"/>
</dbReference>
<keyword evidence="5" id="KW-1133">Transmembrane helix</keyword>
<dbReference type="InterPro" id="IPR008979">
    <property type="entry name" value="Galactose-bd-like_sf"/>
</dbReference>
<keyword evidence="2" id="KW-0812">Transmembrane</keyword>
<feature type="chain" id="PRO_5034587909" evidence="10">
    <location>
        <begin position="23"/>
        <end position="402"/>
    </location>
</feature>
<organism evidence="13 14">
    <name type="scientific">Acanthaster planci</name>
    <name type="common">Crown-of-thorns starfish</name>
    <dbReference type="NCBI Taxonomy" id="133434"/>
    <lineage>
        <taxon>Eukaryota</taxon>
        <taxon>Metazoa</taxon>
        <taxon>Echinodermata</taxon>
        <taxon>Eleutherozoa</taxon>
        <taxon>Asterozoa</taxon>
        <taxon>Asteroidea</taxon>
        <taxon>Valvatacea</taxon>
        <taxon>Valvatida</taxon>
        <taxon>Acanthasteridae</taxon>
        <taxon>Acanthaster</taxon>
    </lineage>
</organism>
<dbReference type="SUPFAM" id="SSF49785">
    <property type="entry name" value="Galactose-binding domain-like"/>
    <property type="match status" value="1"/>
</dbReference>
<dbReference type="Gene3D" id="3.10.250.10">
    <property type="entry name" value="SRCR-like domain"/>
    <property type="match status" value="2"/>
</dbReference>
<dbReference type="OrthoDB" id="536948at2759"/>
<evidence type="ECO:0000256" key="8">
    <source>
        <dbReference type="ARBA" id="ARBA00023180"/>
    </source>
</evidence>
<dbReference type="Proteomes" id="UP000694845">
    <property type="component" value="Unplaced"/>
</dbReference>
<dbReference type="InterPro" id="IPR001190">
    <property type="entry name" value="SRCR"/>
</dbReference>
<dbReference type="RefSeq" id="XP_022086813.1">
    <property type="nucleotide sequence ID" value="XM_022231121.1"/>
</dbReference>
<accession>A0A8B7Y0W9</accession>
<dbReference type="KEGG" id="aplc:110977207"/>
<comment type="subcellular location">
    <subcellularLocation>
        <location evidence="1">Membrane</location>
        <topology evidence="1">Single-pass membrane protein</topology>
    </subcellularLocation>
</comment>
<dbReference type="SMART" id="SM00231">
    <property type="entry name" value="FA58C"/>
    <property type="match status" value="1"/>
</dbReference>
<dbReference type="PANTHER" id="PTHR19331">
    <property type="entry name" value="SCAVENGER RECEPTOR DOMAIN-CONTAINING"/>
    <property type="match status" value="1"/>
</dbReference>
<evidence type="ECO:0000256" key="10">
    <source>
        <dbReference type="SAM" id="SignalP"/>
    </source>
</evidence>
<evidence type="ECO:0000259" key="11">
    <source>
        <dbReference type="PROSITE" id="PS50022"/>
    </source>
</evidence>
<keyword evidence="4" id="KW-0677">Repeat</keyword>
<dbReference type="Pfam" id="PF00530">
    <property type="entry name" value="SRCR"/>
    <property type="match status" value="2"/>
</dbReference>
<feature type="disulfide bond" evidence="9">
    <location>
        <begin position="325"/>
        <end position="389"/>
    </location>
</feature>
<dbReference type="OMA" id="ANYQQCE"/>
<feature type="disulfide bond" evidence="9">
    <location>
        <begin position="338"/>
        <end position="399"/>
    </location>
</feature>
<feature type="disulfide bond" evidence="9">
    <location>
        <begin position="263"/>
        <end position="273"/>
    </location>
</feature>
<dbReference type="InterPro" id="IPR000421">
    <property type="entry name" value="FA58C"/>
</dbReference>
<dbReference type="PROSITE" id="PS01285">
    <property type="entry name" value="FA58C_1"/>
    <property type="match status" value="1"/>
</dbReference>
<keyword evidence="8" id="KW-0325">Glycoprotein</keyword>
<sequence length="402" mass="43169">MMAFYSILTALVVIELNGLCFAHPINNAPAPPRRTSAPCTSGPLGMESGAIEDSRITASSFINSGFEPHTARLNVGIQGWIPSLPANQWIQVDLGGRTAITGVVIQGYSTGSSNYITAFTVQYSVSGGSDWQDMLDADGDIIRFSVSSGRPTNVTFPVVPMARYLRILPQTWDHKEYRLRFEVLGCRVSDGMLWLVAGDDALSGRVEIYHEATLSWGAVCSNGWDLSDAHIACRQHHRFLEAVQAGASSAGTDLPIVMNRVACKGTENRLVDCPFICTEYQQCNSSRVATVVCRPQMNTVRLVGGSNNSSGRVEVYRSNTWGSICDNDWDINDAAVVCRVLGFSGAQAAKSGAYFGQGSGPVHMDGVACTGSEGNFGDCPSSCWEEPQCSHNQDAGVICQSG</sequence>
<evidence type="ECO:0000256" key="1">
    <source>
        <dbReference type="ARBA" id="ARBA00004167"/>
    </source>
</evidence>
<dbReference type="Pfam" id="PF00754">
    <property type="entry name" value="F5_F8_type_C"/>
    <property type="match status" value="1"/>
</dbReference>